<name>A0A3E3IB66_9FIRM</name>
<evidence type="ECO:0000313" key="2">
    <source>
        <dbReference type="Proteomes" id="UP000260812"/>
    </source>
</evidence>
<dbReference type="InterPro" id="IPR006626">
    <property type="entry name" value="PbH1"/>
</dbReference>
<dbReference type="GeneID" id="97986155"/>
<dbReference type="SUPFAM" id="SSF51126">
    <property type="entry name" value="Pectin lyase-like"/>
    <property type="match status" value="1"/>
</dbReference>
<proteinExistence type="predicted"/>
<protein>
    <submittedName>
        <fullName evidence="1">Uncharacterized protein</fullName>
    </submittedName>
</protein>
<dbReference type="InterPro" id="IPR011050">
    <property type="entry name" value="Pectin_lyase_fold/virulence"/>
</dbReference>
<reference evidence="1" key="1">
    <citation type="submission" date="2018-08" db="EMBL/GenBank/DDBJ databases">
        <title>A genome reference for cultivated species of the human gut microbiota.</title>
        <authorList>
            <person name="Zou Y."/>
            <person name="Xue W."/>
            <person name="Luo G."/>
        </authorList>
    </citation>
    <scope>NUCLEOTIDE SEQUENCE [LARGE SCALE GENOMIC DNA]</scope>
    <source>
        <strain evidence="1">TF05-5AC</strain>
    </source>
</reference>
<dbReference type="RefSeq" id="WP_117543884.1">
    <property type="nucleotide sequence ID" value="NZ_CANNOQ010000122.1"/>
</dbReference>
<dbReference type="Proteomes" id="UP000260812">
    <property type="component" value="Unassembled WGS sequence"/>
</dbReference>
<gene>
    <name evidence="1" type="ORF">DXC51_04450</name>
</gene>
<dbReference type="EMBL" id="QVLV01000002">
    <property type="protein sequence ID" value="RGE64318.1"/>
    <property type="molecule type" value="Genomic_DNA"/>
</dbReference>
<evidence type="ECO:0000313" key="1">
    <source>
        <dbReference type="EMBL" id="RGE64318.1"/>
    </source>
</evidence>
<dbReference type="AlphaFoldDB" id="A0A3E3IB66"/>
<organism evidence="1 2">
    <name type="scientific">Eisenbergiella massiliensis</name>
    <dbReference type="NCBI Taxonomy" id="1720294"/>
    <lineage>
        <taxon>Bacteria</taxon>
        <taxon>Bacillati</taxon>
        <taxon>Bacillota</taxon>
        <taxon>Clostridia</taxon>
        <taxon>Lachnospirales</taxon>
        <taxon>Lachnospiraceae</taxon>
        <taxon>Eisenbergiella</taxon>
    </lineage>
</organism>
<dbReference type="InterPro" id="IPR051801">
    <property type="entry name" value="GH28_Enzymes"/>
</dbReference>
<accession>A0A3E3IB66</accession>
<dbReference type="SMART" id="SM00710">
    <property type="entry name" value="PbH1"/>
    <property type="match status" value="5"/>
</dbReference>
<dbReference type="PANTHER" id="PTHR31339:SF9">
    <property type="entry name" value="PLASMIN AND FIBRONECTIN-BINDING PROTEIN A"/>
    <property type="match status" value="1"/>
</dbReference>
<sequence length="870" mass="96292">MAVKTATGASLLAADLEKAQKYDITAYGAVSGGDPVKNTEAVNQAFAQAAQNGGGTVSVPAGDYKVYTIRLRSGVNLCLEKGCVLRAAKTDIRHSYEKQEGEGGNYDKPEVNLYAGIQDHGHTYYANSMIYGADISDVMIYGEGLIDGSCFEDGFRSYVLLGGDPKMPKLRNEPGVGSDGEWFGNKAISLLRCKNVVLKGFKLVIGGHFAIIAQGVENMLVEDVLVDTTRDALDVDCCQNVTIRNSTFNSLTDDALVMKASYGAGKFMPLKNVLIEDCRVSGYDAGSVAAGVYTREKLVAADRGGPTGRVKLGTESTCGYEQVTVRRVRFERSRGFALEAVDGSDLTDILFTDCEMENISSSPIFIRAGERGRFPVTGNSQEETVEAGEGNVRLDNRNWVLPAREEYTCYPAKRYTPSYRKDRIVSIDGHSAFTVVSQEEPAYVNPANVVEEDGVYYGKKYDDHAGYCIDRDRKVEAWELPCFANASGSSHMARVADIEISNVKITNADPRYPILIMGLADSPVQRVSMKNITVEFRGGLSMEHAVEQRQLNTNWEYTQFGTRPSVQSLPWLVNTFFLKEEGLLPRVDWDKEAGGWKEDPYNVPELPQVYPEPENWGILPAYGLYARHVEGLSLEQVSFAWKVEDGRHAVVLDDACGVRLMEVSAMVKEGVEQLALVESNYRRATNREYILHQPYVKTGVEDVTFPKNWRVKQVVIDAPAPGTPQDEGYGFPTLPCPENGYTYTKATEDYPLPLTVYRPFFAMPVSVCGRAEEELTLPVVMRHPAAEASQKELNGRIYNEAVEVKDYAVDGAKAQTLVTAEELPEGAVYLEEEKEIRWTPRADQKGEFLIRLRADDGVLPEYGTIKVFIE</sequence>
<comment type="caution">
    <text evidence="1">The sequence shown here is derived from an EMBL/GenBank/DDBJ whole genome shotgun (WGS) entry which is preliminary data.</text>
</comment>
<dbReference type="PANTHER" id="PTHR31339">
    <property type="entry name" value="PECTIN LYASE-RELATED"/>
    <property type="match status" value="1"/>
</dbReference>
<keyword evidence="2" id="KW-1185">Reference proteome</keyword>
<dbReference type="InterPro" id="IPR012334">
    <property type="entry name" value="Pectin_lyas_fold"/>
</dbReference>
<dbReference type="Gene3D" id="2.160.20.10">
    <property type="entry name" value="Single-stranded right-handed beta-helix, Pectin lyase-like"/>
    <property type="match status" value="1"/>
</dbReference>